<dbReference type="Proteomes" id="UP000623010">
    <property type="component" value="Unassembled WGS sequence"/>
</dbReference>
<dbReference type="GO" id="GO:0051539">
    <property type="term" value="F:4 iron, 4 sulfur cluster binding"/>
    <property type="evidence" value="ECO:0007669"/>
    <property type="project" value="UniProtKB-UniRule"/>
</dbReference>
<evidence type="ECO:0000256" key="6">
    <source>
        <dbReference type="ARBA" id="ARBA00023014"/>
    </source>
</evidence>
<dbReference type="PANTHER" id="PTHR38839">
    <property type="entry name" value="TRANSCRIPTIONAL REGULATOR WHID-RELATED"/>
    <property type="match status" value="1"/>
</dbReference>
<comment type="caution">
    <text evidence="14">The sequence shown here is derived from an EMBL/GenBank/DDBJ whole genome shotgun (WGS) entry which is preliminary data.</text>
</comment>
<evidence type="ECO:0000256" key="10">
    <source>
        <dbReference type="ARBA" id="ARBA00023163"/>
    </source>
</evidence>
<dbReference type="RefSeq" id="WP_373303130.1">
    <property type="nucleotide sequence ID" value="NZ_BMWH01000002.1"/>
</dbReference>
<keyword evidence="7 11" id="KW-0805">Transcription regulation</keyword>
<dbReference type="GO" id="GO:0045454">
    <property type="term" value="P:cell redox homeostasis"/>
    <property type="evidence" value="ECO:0007669"/>
    <property type="project" value="TreeGrafter"/>
</dbReference>
<dbReference type="InterPro" id="IPR034768">
    <property type="entry name" value="4FE4S_WBL"/>
</dbReference>
<feature type="domain" description="4Fe-4S Wbl-type" evidence="13">
    <location>
        <begin position="23"/>
        <end position="85"/>
    </location>
</feature>
<dbReference type="GO" id="GO:0046872">
    <property type="term" value="F:metal ion binding"/>
    <property type="evidence" value="ECO:0007669"/>
    <property type="project" value="UniProtKB-KW"/>
</dbReference>
<comment type="subcellular location">
    <subcellularLocation>
        <location evidence="1 11">Cytoplasm</location>
    </subcellularLocation>
</comment>
<organism evidence="14 15">
    <name type="scientific">Streptomyces echinoruber</name>
    <dbReference type="NCBI Taxonomy" id="68898"/>
    <lineage>
        <taxon>Bacteria</taxon>
        <taxon>Bacillati</taxon>
        <taxon>Actinomycetota</taxon>
        <taxon>Actinomycetes</taxon>
        <taxon>Kitasatosporales</taxon>
        <taxon>Streptomycetaceae</taxon>
        <taxon>Streptomyces</taxon>
    </lineage>
</organism>
<dbReference type="GO" id="GO:0045892">
    <property type="term" value="P:negative regulation of DNA-templated transcription"/>
    <property type="evidence" value="ECO:0007669"/>
    <property type="project" value="TreeGrafter"/>
</dbReference>
<feature type="region of interest" description="Disordered" evidence="12">
    <location>
        <begin position="91"/>
        <end position="154"/>
    </location>
</feature>
<keyword evidence="4 11" id="KW-0479">Metal-binding</keyword>
<gene>
    <name evidence="11" type="primary">whiB</name>
    <name evidence="14" type="ORF">GCM10010389_07840</name>
</gene>
<sequence length="154" mass="16405">MPRLSRYAPDTLPRPHDWEADAACLDADPGLFFPADHGRAAPLVEQQAKAVCALCPVVEACLRHALTWPESAGVWGGLGEGERALLRRRMQRRSRRAAARAKRREEAGAAETEETASAPAARPRAGSAPRLDGPGALVGQGRAVPLLRAAHPPA</sequence>
<feature type="binding site" evidence="11">
    <location>
        <position position="24"/>
    </location>
    <ligand>
        <name>[4Fe-4S] cluster</name>
        <dbReference type="ChEBI" id="CHEBI:49883"/>
    </ligand>
</feature>
<dbReference type="PROSITE" id="PS51674">
    <property type="entry name" value="4FE4S_WBL"/>
    <property type="match status" value="1"/>
</dbReference>
<dbReference type="Pfam" id="PF02467">
    <property type="entry name" value="Whib"/>
    <property type="match status" value="1"/>
</dbReference>
<keyword evidence="10 11" id="KW-0804">Transcription</keyword>
<keyword evidence="5 11" id="KW-0408">Iron</keyword>
<feature type="compositionally biased region" description="Basic residues" evidence="12">
    <location>
        <begin position="91"/>
        <end position="102"/>
    </location>
</feature>
<dbReference type="GO" id="GO:0005737">
    <property type="term" value="C:cytoplasm"/>
    <property type="evidence" value="ECO:0007669"/>
    <property type="project" value="UniProtKB-SubCell"/>
</dbReference>
<evidence type="ECO:0000256" key="5">
    <source>
        <dbReference type="ARBA" id="ARBA00023004"/>
    </source>
</evidence>
<comment type="function">
    <text evidence="11">Acts as a transcriptional regulator. Probably redox-responsive. The apo- but not holo-form probably binds DNA.</text>
</comment>
<evidence type="ECO:0000256" key="4">
    <source>
        <dbReference type="ARBA" id="ARBA00022723"/>
    </source>
</evidence>
<dbReference type="EMBL" id="BMWH01000002">
    <property type="protein sequence ID" value="GGZ72896.1"/>
    <property type="molecule type" value="Genomic_DNA"/>
</dbReference>
<evidence type="ECO:0000256" key="9">
    <source>
        <dbReference type="ARBA" id="ARBA00023157"/>
    </source>
</evidence>
<evidence type="ECO:0000256" key="2">
    <source>
        <dbReference type="ARBA" id="ARBA00006597"/>
    </source>
</evidence>
<evidence type="ECO:0000256" key="12">
    <source>
        <dbReference type="SAM" id="MobiDB-lite"/>
    </source>
</evidence>
<keyword evidence="6 11" id="KW-0411">Iron-sulfur</keyword>
<evidence type="ECO:0000256" key="3">
    <source>
        <dbReference type="ARBA" id="ARBA00022485"/>
    </source>
</evidence>
<reference evidence="14" key="1">
    <citation type="journal article" date="2014" name="Int. J. Syst. Evol. Microbiol.">
        <title>Complete genome sequence of Corynebacterium casei LMG S-19264T (=DSM 44701T), isolated from a smear-ripened cheese.</title>
        <authorList>
            <consortium name="US DOE Joint Genome Institute (JGI-PGF)"/>
            <person name="Walter F."/>
            <person name="Albersmeier A."/>
            <person name="Kalinowski J."/>
            <person name="Ruckert C."/>
        </authorList>
    </citation>
    <scope>NUCLEOTIDE SEQUENCE</scope>
    <source>
        <strain evidence="14">JCM 5016</strain>
    </source>
</reference>
<dbReference type="GO" id="GO:0035731">
    <property type="term" value="F:dinitrosyl-iron complex binding"/>
    <property type="evidence" value="ECO:0007669"/>
    <property type="project" value="UniProtKB-UniRule"/>
</dbReference>
<keyword evidence="11" id="KW-0963">Cytoplasm</keyword>
<dbReference type="HAMAP" id="MF_01479">
    <property type="entry name" value="WhiB"/>
    <property type="match status" value="1"/>
</dbReference>
<dbReference type="InterPro" id="IPR003482">
    <property type="entry name" value="Whib"/>
</dbReference>
<dbReference type="GO" id="GO:0003677">
    <property type="term" value="F:DNA binding"/>
    <property type="evidence" value="ECO:0007669"/>
    <property type="project" value="UniProtKB-UniRule"/>
</dbReference>
<keyword evidence="15" id="KW-1185">Reference proteome</keyword>
<evidence type="ECO:0000313" key="15">
    <source>
        <dbReference type="Proteomes" id="UP000623010"/>
    </source>
</evidence>
<feature type="binding site" evidence="11">
    <location>
        <position position="61"/>
    </location>
    <ligand>
        <name>[4Fe-4S] cluster</name>
        <dbReference type="ChEBI" id="CHEBI:49883"/>
    </ligand>
</feature>
<feature type="binding site" evidence="11">
    <location>
        <position position="52"/>
    </location>
    <ligand>
        <name>[4Fe-4S] cluster</name>
        <dbReference type="ChEBI" id="CHEBI:49883"/>
    </ligand>
</feature>
<comment type="PTM">
    <text evidence="11">Upon Fe-S cluster removal intramolecular disulfide bonds are formed.</text>
</comment>
<evidence type="ECO:0000256" key="7">
    <source>
        <dbReference type="ARBA" id="ARBA00023015"/>
    </source>
</evidence>
<dbReference type="GO" id="GO:0047134">
    <property type="term" value="F:protein-disulfide reductase [NAD(P)H] activity"/>
    <property type="evidence" value="ECO:0007669"/>
    <property type="project" value="TreeGrafter"/>
</dbReference>
<comment type="similarity">
    <text evidence="2 11">Belongs to the WhiB family.</text>
</comment>
<evidence type="ECO:0000256" key="11">
    <source>
        <dbReference type="HAMAP-Rule" id="MF_01479"/>
    </source>
</evidence>
<reference evidence="14" key="2">
    <citation type="submission" date="2020-09" db="EMBL/GenBank/DDBJ databases">
        <authorList>
            <person name="Sun Q."/>
            <person name="Ohkuma M."/>
        </authorList>
    </citation>
    <scope>NUCLEOTIDE SEQUENCE</scope>
    <source>
        <strain evidence="14">JCM 5016</strain>
    </source>
</reference>
<comment type="cofactor">
    <cofactor evidence="11">
        <name>[4Fe-4S] cluster</name>
        <dbReference type="ChEBI" id="CHEBI:49883"/>
    </cofactor>
    <text evidence="11">Binds 1 [4Fe-4S] cluster per subunit. Following nitrosylation of the [4Fe-4S] cluster binds 1 [4Fe-8(NO)] cluster per subunit.</text>
</comment>
<evidence type="ECO:0000256" key="1">
    <source>
        <dbReference type="ARBA" id="ARBA00004496"/>
    </source>
</evidence>
<evidence type="ECO:0000256" key="8">
    <source>
        <dbReference type="ARBA" id="ARBA00023125"/>
    </source>
</evidence>
<keyword evidence="9 11" id="KW-1015">Disulfide bond</keyword>
<feature type="compositionally biased region" description="Low complexity" evidence="12">
    <location>
        <begin position="115"/>
        <end position="131"/>
    </location>
</feature>
<name>A0A918V680_9ACTN</name>
<feature type="binding site" evidence="11">
    <location>
        <position position="55"/>
    </location>
    <ligand>
        <name>[4Fe-4S] cluster</name>
        <dbReference type="ChEBI" id="CHEBI:49883"/>
    </ligand>
</feature>
<accession>A0A918V680</accession>
<proteinExistence type="inferred from homology"/>
<keyword evidence="3 11" id="KW-0004">4Fe-4S</keyword>
<keyword evidence="8 11" id="KW-0238">DNA-binding</keyword>
<dbReference type="AlphaFoldDB" id="A0A918V680"/>
<evidence type="ECO:0000259" key="13">
    <source>
        <dbReference type="PROSITE" id="PS51674"/>
    </source>
</evidence>
<protein>
    <recommendedName>
        <fullName evidence="11">Transcriptional regulator WhiB</fullName>
    </recommendedName>
</protein>
<comment type="PTM">
    <text evidence="11">The Fe-S cluster can be nitrosylated by nitric oxide (NO).</text>
</comment>
<evidence type="ECO:0000313" key="14">
    <source>
        <dbReference type="EMBL" id="GGZ72896.1"/>
    </source>
</evidence>